<proteinExistence type="predicted"/>
<feature type="compositionally biased region" description="Basic and acidic residues" evidence="5">
    <location>
        <begin position="37"/>
        <end position="61"/>
    </location>
</feature>
<keyword evidence="3" id="KW-0863">Zinc-finger</keyword>
<dbReference type="InterPro" id="IPR010998">
    <property type="entry name" value="Integrase_recombinase_N"/>
</dbReference>
<organism evidence="9 10">
    <name type="scientific">Macrostomum lignano</name>
    <dbReference type="NCBI Taxonomy" id="282301"/>
    <lineage>
        <taxon>Eukaryota</taxon>
        <taxon>Metazoa</taxon>
        <taxon>Spiralia</taxon>
        <taxon>Lophotrochozoa</taxon>
        <taxon>Platyhelminthes</taxon>
        <taxon>Rhabditophora</taxon>
        <taxon>Macrostomorpha</taxon>
        <taxon>Macrostomida</taxon>
        <taxon>Macrostomidae</taxon>
        <taxon>Macrostomum</taxon>
    </lineage>
</organism>
<keyword evidence="9" id="KW-1185">Reference proteome</keyword>
<dbReference type="WBParaSite" id="maker-uti_cns_0000569-snap-gene-0.19-mRNA-1">
    <property type="protein sequence ID" value="maker-uti_cns_0000569-snap-gene-0.19-mRNA-1"/>
    <property type="gene ID" value="maker-uti_cns_0000569-snap-gene-0.19"/>
</dbReference>
<evidence type="ECO:0000259" key="8">
    <source>
        <dbReference type="PROSITE" id="PS51900"/>
    </source>
</evidence>
<evidence type="ECO:0000256" key="3">
    <source>
        <dbReference type="PROSITE-ProRule" id="PRU00723"/>
    </source>
</evidence>
<dbReference type="GO" id="GO:0006310">
    <property type="term" value="P:DNA recombination"/>
    <property type="evidence" value="ECO:0007669"/>
    <property type="project" value="UniProtKB-KW"/>
</dbReference>
<dbReference type="GO" id="GO:0008270">
    <property type="term" value="F:zinc ion binding"/>
    <property type="evidence" value="ECO:0007669"/>
    <property type="project" value="UniProtKB-KW"/>
</dbReference>
<evidence type="ECO:0000313" key="10">
    <source>
        <dbReference type="WBParaSite" id="maker-uti_cns_0000569-snap-gene-0.19-mRNA-1"/>
    </source>
</evidence>
<keyword evidence="3" id="KW-0862">Zinc</keyword>
<dbReference type="PROSITE" id="PS51900">
    <property type="entry name" value="CB"/>
    <property type="match status" value="1"/>
</dbReference>
<dbReference type="InterPro" id="IPR000571">
    <property type="entry name" value="Znf_CCCH"/>
</dbReference>
<feature type="coiled-coil region" evidence="4">
    <location>
        <begin position="102"/>
        <end position="131"/>
    </location>
</feature>
<dbReference type="InterPro" id="IPR052925">
    <property type="entry name" value="Phage_Integrase-like_Recomb"/>
</dbReference>
<accession>A0A1I8G0Z6</accession>
<evidence type="ECO:0000256" key="2">
    <source>
        <dbReference type="ARBA" id="ARBA00023172"/>
    </source>
</evidence>
<feature type="zinc finger region" description="C3H1-type" evidence="3">
    <location>
        <begin position="310"/>
        <end position="337"/>
    </location>
</feature>
<dbReference type="InterPro" id="IPR036361">
    <property type="entry name" value="SAP_dom_sf"/>
</dbReference>
<evidence type="ECO:0000313" key="9">
    <source>
        <dbReference type="Proteomes" id="UP000095280"/>
    </source>
</evidence>
<keyword evidence="2" id="KW-0233">DNA recombination</keyword>
<dbReference type="SUPFAM" id="SSF56349">
    <property type="entry name" value="DNA breaking-rejoining enzymes"/>
    <property type="match status" value="1"/>
</dbReference>
<dbReference type="Gene3D" id="1.10.443.10">
    <property type="entry name" value="Intergrase catalytic core"/>
    <property type="match status" value="1"/>
</dbReference>
<dbReference type="GO" id="GO:0015074">
    <property type="term" value="P:DNA integration"/>
    <property type="evidence" value="ECO:0007669"/>
    <property type="project" value="InterPro"/>
</dbReference>
<dbReference type="GO" id="GO:0003677">
    <property type="term" value="F:DNA binding"/>
    <property type="evidence" value="ECO:0007669"/>
    <property type="project" value="UniProtKB-KW"/>
</dbReference>
<name>A0A1I8G0Z6_9PLAT</name>
<dbReference type="Gene3D" id="1.10.150.130">
    <property type="match status" value="1"/>
</dbReference>
<dbReference type="PANTHER" id="PTHR34605:SF5">
    <property type="entry name" value="INTEGRASE_RECOMBINASE XERD HOMOLOG"/>
    <property type="match status" value="1"/>
</dbReference>
<dbReference type="InterPro" id="IPR003034">
    <property type="entry name" value="SAP_dom"/>
</dbReference>
<feature type="domain" description="SAP" evidence="7">
    <location>
        <begin position="3"/>
        <end position="37"/>
    </location>
</feature>
<reference evidence="10" key="1">
    <citation type="submission" date="2016-11" db="UniProtKB">
        <authorList>
            <consortium name="WormBaseParasite"/>
        </authorList>
    </citation>
    <scope>IDENTIFICATION</scope>
</reference>
<dbReference type="AlphaFoldDB" id="A0A1I8G0Z6"/>
<dbReference type="Proteomes" id="UP000095280">
    <property type="component" value="Unplaced"/>
</dbReference>
<evidence type="ECO:0000256" key="5">
    <source>
        <dbReference type="SAM" id="MobiDB-lite"/>
    </source>
</evidence>
<dbReference type="PANTHER" id="PTHR34605">
    <property type="entry name" value="PHAGE_INTEGRASE DOMAIN-CONTAINING PROTEIN"/>
    <property type="match status" value="1"/>
</dbReference>
<dbReference type="InterPro" id="IPR013762">
    <property type="entry name" value="Integrase-like_cat_sf"/>
</dbReference>
<sequence length="758" mass="83537">SLVLPATNKALREALSERGLPTNGNKQELTSRLKLSIAKELERQALEQDRGSSRRAQDDKTSPTNAGAPELSLAPPEDEMLPAVGASAEGRAATGGGLEDQLRETELRIRLLDLKKREAQLEAELAEARHSGTAAARERDQTPGEWHDLVGECILGQAGAATSHAQAPAVYRVVDFISERKRRQGSQSVVGAAKPERLRHVSPESLSFGDFISGSCNLLVQMLRDGKLLRIVDGRIDSSELIDHLRHNARIGDLLDLGFDRTKVMRYDDECRLLQHDGTRWSAVSADLGLVATHLMAPTKMINATAPKKRTQPPVCFDFNSLSGCNRTHCRFAHQCRSSTELSSDLVFAVWREELAGTEMPEDRVRFVLDGVKNGFRITNKVMDCKNHTEMANHRSATIHQQAVEAQVRQELKQDRYRRCQAGNRPLIVSALGRLPATPTLGAAASSLLAAAYAPQSRRAISSAVRSWHSFCNENGTNPARSDRSVLLNYLAHLVECRLRSFNSLRVHVSALSSWFKACGAEDLTKHHLVSLLVRGAKRRMGQRPRRKLPISPAMLLSVKNRLNSSSSLDRVCWLVTLIAWWGMFRRSSLLPSQQSASPISVSAFQRHPKGVVLSVSYGKTNQFGAKLHRVLLPRLKEGHPLCPVAALEGHLRVSKLGCRQPVFSYQLASGSSVVLSASRFDRFLKRCLATAEQDARSFSAHSLRRGGATWAYRLGLSVQEVKCIGDWRSDAVTAYLPSADSVRAGSRFAGAFNESCL</sequence>
<evidence type="ECO:0000256" key="4">
    <source>
        <dbReference type="SAM" id="Coils"/>
    </source>
</evidence>
<dbReference type="Pfam" id="PF02037">
    <property type="entry name" value="SAP"/>
    <property type="match status" value="1"/>
</dbReference>
<dbReference type="SMART" id="SM00513">
    <property type="entry name" value="SAP"/>
    <property type="match status" value="1"/>
</dbReference>
<feature type="domain" description="Core-binding (CB)" evidence="8">
    <location>
        <begin position="439"/>
        <end position="520"/>
    </location>
</feature>
<dbReference type="SUPFAM" id="SSF47823">
    <property type="entry name" value="lambda integrase-like, N-terminal domain"/>
    <property type="match status" value="1"/>
</dbReference>
<dbReference type="InterPro" id="IPR044068">
    <property type="entry name" value="CB"/>
</dbReference>
<feature type="region of interest" description="Disordered" evidence="5">
    <location>
        <begin position="1"/>
        <end position="77"/>
    </location>
</feature>
<protein>
    <submittedName>
        <fullName evidence="10">SAP domain-containing protein</fullName>
    </submittedName>
</protein>
<keyword evidence="1" id="KW-0238">DNA-binding</keyword>
<keyword evidence="3" id="KW-0479">Metal-binding</keyword>
<dbReference type="Gene3D" id="1.10.720.30">
    <property type="entry name" value="SAP domain"/>
    <property type="match status" value="1"/>
</dbReference>
<dbReference type="PROSITE" id="PS50800">
    <property type="entry name" value="SAP"/>
    <property type="match status" value="1"/>
</dbReference>
<evidence type="ECO:0000259" key="6">
    <source>
        <dbReference type="PROSITE" id="PS50103"/>
    </source>
</evidence>
<evidence type="ECO:0000256" key="1">
    <source>
        <dbReference type="ARBA" id="ARBA00023125"/>
    </source>
</evidence>
<keyword evidence="4" id="KW-0175">Coiled coil</keyword>
<dbReference type="PROSITE" id="PS50103">
    <property type="entry name" value="ZF_C3H1"/>
    <property type="match status" value="1"/>
</dbReference>
<feature type="domain" description="C3H1-type" evidence="6">
    <location>
        <begin position="310"/>
        <end position="337"/>
    </location>
</feature>
<evidence type="ECO:0000259" key="7">
    <source>
        <dbReference type="PROSITE" id="PS50800"/>
    </source>
</evidence>
<dbReference type="InterPro" id="IPR011010">
    <property type="entry name" value="DNA_brk_join_enz"/>
</dbReference>